<organism evidence="1 2">
    <name type="scientific">Turneriella parva (strain ATCC BAA-1111 / DSM 21527 / NCTC 11395 / H)</name>
    <name type="common">Leptospira parva</name>
    <dbReference type="NCBI Taxonomy" id="869212"/>
    <lineage>
        <taxon>Bacteria</taxon>
        <taxon>Pseudomonadati</taxon>
        <taxon>Spirochaetota</taxon>
        <taxon>Spirochaetia</taxon>
        <taxon>Leptospirales</taxon>
        <taxon>Leptospiraceae</taxon>
        <taxon>Turneriella</taxon>
    </lineage>
</organism>
<protein>
    <submittedName>
        <fullName evidence="1">Uncharacterized protein</fullName>
    </submittedName>
</protein>
<reference evidence="1 2" key="1">
    <citation type="submission" date="2012-06" db="EMBL/GenBank/DDBJ databases">
        <title>The complete chromosome of genome of Turneriella parva DSM 21527.</title>
        <authorList>
            <consortium name="US DOE Joint Genome Institute (JGI-PGF)"/>
            <person name="Lucas S."/>
            <person name="Han J."/>
            <person name="Lapidus A."/>
            <person name="Bruce D."/>
            <person name="Goodwin L."/>
            <person name="Pitluck S."/>
            <person name="Peters L."/>
            <person name="Kyrpides N."/>
            <person name="Mavromatis K."/>
            <person name="Ivanova N."/>
            <person name="Mikhailova N."/>
            <person name="Chertkov O."/>
            <person name="Detter J.C."/>
            <person name="Tapia R."/>
            <person name="Han C."/>
            <person name="Land M."/>
            <person name="Hauser L."/>
            <person name="Markowitz V."/>
            <person name="Cheng J.-F."/>
            <person name="Hugenholtz P."/>
            <person name="Woyke T."/>
            <person name="Wu D."/>
            <person name="Gronow S."/>
            <person name="Wellnitz S."/>
            <person name="Brambilla E."/>
            <person name="Klenk H.-P."/>
            <person name="Eisen J.A."/>
        </authorList>
    </citation>
    <scope>NUCLEOTIDE SEQUENCE [LARGE SCALE GENOMIC DNA]</scope>
    <source>
        <strain evidence="2">ATCC BAA-1111 / DSM 21527 / NCTC 11395 / H</strain>
    </source>
</reference>
<gene>
    <name evidence="1" type="ordered locus">Turpa_1859</name>
</gene>
<dbReference type="Proteomes" id="UP000006048">
    <property type="component" value="Chromosome"/>
</dbReference>
<dbReference type="RefSeq" id="WP_014803015.1">
    <property type="nucleotide sequence ID" value="NC_018020.1"/>
</dbReference>
<dbReference type="EMBL" id="CP002959">
    <property type="protein sequence ID" value="AFM12506.1"/>
    <property type="molecule type" value="Genomic_DNA"/>
</dbReference>
<evidence type="ECO:0000313" key="2">
    <source>
        <dbReference type="Proteomes" id="UP000006048"/>
    </source>
</evidence>
<sequence length="148" mass="16741">MLSIFRIDRFYSSTRRVIALVSIAALLATQCTSYQLMFGGVSHHFTREFRGKPYNELHHTVGFGGRNEFAKGFVGWSAQYMKNSFDNDALYFTGQLGFRNITLGRFTNSTGFLMGLATGYADRFGLRSQSPIPLAGLANDMRLYDFYL</sequence>
<dbReference type="KEGG" id="tpx:Turpa_1859"/>
<dbReference type="HOGENOM" id="CLU_1758046_0_0_12"/>
<proteinExistence type="predicted"/>
<dbReference type="STRING" id="869212.Turpa_1859"/>
<accession>I4B5E9</accession>
<dbReference type="AlphaFoldDB" id="I4B5E9"/>
<evidence type="ECO:0000313" key="1">
    <source>
        <dbReference type="EMBL" id="AFM12506.1"/>
    </source>
</evidence>
<keyword evidence="2" id="KW-1185">Reference proteome</keyword>
<name>I4B5E9_TURPD</name>